<comment type="similarity">
    <text evidence="1 8">Belongs to the cytidylate kinase family. Type 1 subfamily.</text>
</comment>
<dbReference type="PANTHER" id="PTHR21299">
    <property type="entry name" value="CYTIDYLATE KINASE/PANTOATE-BETA-ALANINE LIGASE"/>
    <property type="match status" value="1"/>
</dbReference>
<organism evidence="10 11">
    <name type="scientific">Waddlia chondrophila (strain ATCC VR-1470 / WSU 86-1044)</name>
    <dbReference type="NCBI Taxonomy" id="716544"/>
    <lineage>
        <taxon>Bacteria</taxon>
        <taxon>Pseudomonadati</taxon>
        <taxon>Chlamydiota</taxon>
        <taxon>Chlamydiia</taxon>
        <taxon>Parachlamydiales</taxon>
        <taxon>Waddliaceae</taxon>
        <taxon>Waddlia</taxon>
    </lineage>
</organism>
<evidence type="ECO:0000256" key="3">
    <source>
        <dbReference type="ARBA" id="ARBA00022741"/>
    </source>
</evidence>
<dbReference type="InterPro" id="IPR011994">
    <property type="entry name" value="Cytidylate_kinase_dom"/>
</dbReference>
<evidence type="ECO:0000313" key="10">
    <source>
        <dbReference type="EMBL" id="ADI37687.1"/>
    </source>
</evidence>
<comment type="subcellular location">
    <subcellularLocation>
        <location evidence="8">Cytoplasm</location>
    </subcellularLocation>
</comment>
<dbReference type="PANTHER" id="PTHR21299:SF2">
    <property type="entry name" value="CYTIDYLATE KINASE"/>
    <property type="match status" value="1"/>
</dbReference>
<proteinExistence type="inferred from homology"/>
<dbReference type="InterPro" id="IPR027417">
    <property type="entry name" value="P-loop_NTPase"/>
</dbReference>
<comment type="catalytic activity">
    <reaction evidence="7 8">
        <text>CMP + ATP = CDP + ADP</text>
        <dbReference type="Rhea" id="RHEA:11600"/>
        <dbReference type="ChEBI" id="CHEBI:30616"/>
        <dbReference type="ChEBI" id="CHEBI:58069"/>
        <dbReference type="ChEBI" id="CHEBI:60377"/>
        <dbReference type="ChEBI" id="CHEBI:456216"/>
        <dbReference type="EC" id="2.7.4.25"/>
    </reaction>
</comment>
<evidence type="ECO:0000256" key="7">
    <source>
        <dbReference type="ARBA" id="ARBA00048478"/>
    </source>
</evidence>
<protein>
    <recommendedName>
        <fullName evidence="8">Cytidylate kinase</fullName>
        <shortName evidence="8">CK</shortName>
        <ecNumber evidence="8">2.7.4.25</ecNumber>
    </recommendedName>
    <alternativeName>
        <fullName evidence="8">Cytidine monophosphate kinase</fullName>
        <shortName evidence="8">CMP kinase</shortName>
    </alternativeName>
</protein>
<gene>
    <name evidence="8 10" type="primary">cmk</name>
    <name evidence="10" type="ordered locus">wcw_0312</name>
</gene>
<keyword evidence="8" id="KW-0963">Cytoplasm</keyword>
<dbReference type="HOGENOM" id="CLU_079959_0_2_0"/>
<evidence type="ECO:0000256" key="1">
    <source>
        <dbReference type="ARBA" id="ARBA00009427"/>
    </source>
</evidence>
<evidence type="ECO:0000256" key="2">
    <source>
        <dbReference type="ARBA" id="ARBA00022679"/>
    </source>
</evidence>
<dbReference type="Pfam" id="PF02224">
    <property type="entry name" value="Cytidylate_kin"/>
    <property type="match status" value="1"/>
</dbReference>
<dbReference type="AlphaFoldDB" id="D6YU76"/>
<dbReference type="GO" id="GO:0005524">
    <property type="term" value="F:ATP binding"/>
    <property type="evidence" value="ECO:0007669"/>
    <property type="project" value="UniProtKB-UniRule"/>
</dbReference>
<dbReference type="SUPFAM" id="SSF52540">
    <property type="entry name" value="P-loop containing nucleoside triphosphate hydrolases"/>
    <property type="match status" value="1"/>
</dbReference>
<dbReference type="OrthoDB" id="9807434at2"/>
<dbReference type="RefSeq" id="WP_013181415.1">
    <property type="nucleotide sequence ID" value="NC_014225.1"/>
</dbReference>
<dbReference type="GO" id="GO:0005829">
    <property type="term" value="C:cytosol"/>
    <property type="evidence" value="ECO:0007669"/>
    <property type="project" value="TreeGrafter"/>
</dbReference>
<evidence type="ECO:0000256" key="6">
    <source>
        <dbReference type="ARBA" id="ARBA00047615"/>
    </source>
</evidence>
<dbReference type="EC" id="2.7.4.25" evidence="8"/>
<dbReference type="eggNOG" id="COG0283">
    <property type="taxonomic scope" value="Bacteria"/>
</dbReference>
<evidence type="ECO:0000259" key="9">
    <source>
        <dbReference type="Pfam" id="PF02224"/>
    </source>
</evidence>
<keyword evidence="3 8" id="KW-0547">Nucleotide-binding</keyword>
<evidence type="ECO:0000256" key="8">
    <source>
        <dbReference type="HAMAP-Rule" id="MF_00238"/>
    </source>
</evidence>
<reference evidence="10 11" key="1">
    <citation type="journal article" date="2010" name="PLoS ONE">
        <title>The Waddlia genome: a window into chlamydial biology.</title>
        <authorList>
            <person name="Bertelli C."/>
            <person name="Collyn F."/>
            <person name="Croxatto A."/>
            <person name="Ruckert C."/>
            <person name="Polkinghorne A."/>
            <person name="Kebbi-Beghdadi C."/>
            <person name="Goesmann A."/>
            <person name="Vaughan L."/>
            <person name="Greub G."/>
        </authorList>
    </citation>
    <scope>NUCLEOTIDE SEQUENCE [LARGE SCALE GENOMIC DNA]</scope>
    <source>
        <strain evidence="11">ATCC VR-1470 / WSU 86-1044</strain>
    </source>
</reference>
<accession>D6YU76</accession>
<dbReference type="InterPro" id="IPR003136">
    <property type="entry name" value="Cytidylate_kin"/>
</dbReference>
<name>D6YU76_WADCW</name>
<dbReference type="KEGG" id="wch:wcw_0312"/>
<dbReference type="NCBIfam" id="TIGR00017">
    <property type="entry name" value="cmk"/>
    <property type="match status" value="1"/>
</dbReference>
<dbReference type="EMBL" id="CP001928">
    <property type="protein sequence ID" value="ADI37687.1"/>
    <property type="molecule type" value="Genomic_DNA"/>
</dbReference>
<feature type="domain" description="Cytidylate kinase" evidence="9">
    <location>
        <begin position="3"/>
        <end position="213"/>
    </location>
</feature>
<evidence type="ECO:0000256" key="4">
    <source>
        <dbReference type="ARBA" id="ARBA00022777"/>
    </source>
</evidence>
<evidence type="ECO:0000256" key="5">
    <source>
        <dbReference type="ARBA" id="ARBA00022840"/>
    </source>
</evidence>
<dbReference type="STRING" id="716544.wcw_0312"/>
<evidence type="ECO:0000313" key="11">
    <source>
        <dbReference type="Proteomes" id="UP000001505"/>
    </source>
</evidence>
<keyword evidence="5 8" id="KW-0067">ATP-binding</keyword>
<keyword evidence="11" id="KW-1185">Reference proteome</keyword>
<keyword evidence="2 8" id="KW-0808">Transferase</keyword>
<dbReference type="CDD" id="cd02020">
    <property type="entry name" value="CMPK"/>
    <property type="match status" value="1"/>
</dbReference>
<dbReference type="Gene3D" id="3.40.50.300">
    <property type="entry name" value="P-loop containing nucleotide triphosphate hydrolases"/>
    <property type="match status" value="1"/>
</dbReference>
<sequence>MIITIDGPVGTGKSTLAKMVAETIGFQFIDTGAMYRCLTYALLKHKVTDLKKFVPAFTFEIKEVDGQKRYYYENEDITIKIRQEEVTSQVSQISASPFVRNKLVELQRSIGEGVDAVFEGRDMGTVVFPNAELKIYLTASPEIRAKRRFREVEEKFPDQKTSYADILKQVKERDERDTLRAHSPLKPATDAYIIDSSKLSPDEVLNAILLLYKKHCE</sequence>
<dbReference type="GO" id="GO:0036430">
    <property type="term" value="F:CMP kinase activity"/>
    <property type="evidence" value="ECO:0007669"/>
    <property type="project" value="RHEA"/>
</dbReference>
<dbReference type="Proteomes" id="UP000001505">
    <property type="component" value="Chromosome"/>
</dbReference>
<dbReference type="GO" id="GO:0015949">
    <property type="term" value="P:nucleobase-containing small molecule interconversion"/>
    <property type="evidence" value="ECO:0007669"/>
    <property type="project" value="TreeGrafter"/>
</dbReference>
<dbReference type="GO" id="GO:0006220">
    <property type="term" value="P:pyrimidine nucleotide metabolic process"/>
    <property type="evidence" value="ECO:0007669"/>
    <property type="project" value="UniProtKB-UniRule"/>
</dbReference>
<dbReference type="GO" id="GO:0036431">
    <property type="term" value="F:dCMP kinase activity"/>
    <property type="evidence" value="ECO:0007669"/>
    <property type="project" value="InterPro"/>
</dbReference>
<keyword evidence="4 8" id="KW-0418">Kinase</keyword>
<comment type="catalytic activity">
    <reaction evidence="6 8">
        <text>dCMP + ATP = dCDP + ADP</text>
        <dbReference type="Rhea" id="RHEA:25094"/>
        <dbReference type="ChEBI" id="CHEBI:30616"/>
        <dbReference type="ChEBI" id="CHEBI:57566"/>
        <dbReference type="ChEBI" id="CHEBI:58593"/>
        <dbReference type="ChEBI" id="CHEBI:456216"/>
        <dbReference type="EC" id="2.7.4.25"/>
    </reaction>
</comment>
<dbReference type="HAMAP" id="MF_00238">
    <property type="entry name" value="Cytidyl_kinase_type1"/>
    <property type="match status" value="1"/>
</dbReference>
<feature type="binding site" evidence="8">
    <location>
        <begin position="7"/>
        <end position="15"/>
    </location>
    <ligand>
        <name>ATP</name>
        <dbReference type="ChEBI" id="CHEBI:30616"/>
    </ligand>
</feature>